<keyword evidence="7" id="KW-0949">S-adenosyl-L-methionine</keyword>
<protein>
    <recommendedName>
        <fullName evidence="5">L-lysine 2,3-aminomutase</fullName>
    </recommendedName>
    <alternativeName>
        <fullName evidence="13">EF-P post-translational modification enzyme B</fullName>
    </alternativeName>
</protein>
<evidence type="ECO:0000313" key="18">
    <source>
        <dbReference type="Proteomes" id="UP000317355"/>
    </source>
</evidence>
<dbReference type="GO" id="GO:0046872">
    <property type="term" value="F:metal ion binding"/>
    <property type="evidence" value="ECO:0007669"/>
    <property type="project" value="UniProtKB-KW"/>
</dbReference>
<comment type="similarity">
    <text evidence="4">Belongs to the radical SAM superfamily. KamA family.</text>
</comment>
<keyword evidence="6 14" id="KW-0004">4Fe-4S</keyword>
<organism evidence="17 18">
    <name type="scientific">Sedimenticola thiotaurini</name>
    <dbReference type="NCBI Taxonomy" id="1543721"/>
    <lineage>
        <taxon>Bacteria</taxon>
        <taxon>Pseudomonadati</taxon>
        <taxon>Pseudomonadota</taxon>
        <taxon>Gammaproteobacteria</taxon>
        <taxon>Chromatiales</taxon>
        <taxon>Sedimenticolaceae</taxon>
        <taxon>Sedimenticola</taxon>
    </lineage>
</organism>
<dbReference type="InterPro" id="IPR013785">
    <property type="entry name" value="Aldolase_TIM"/>
</dbReference>
<keyword evidence="10" id="KW-0408">Iron</keyword>
<dbReference type="PIRSF" id="PIRSF004911">
    <property type="entry name" value="DUF160"/>
    <property type="match status" value="1"/>
</dbReference>
<evidence type="ECO:0000256" key="2">
    <source>
        <dbReference type="ARBA" id="ARBA00001933"/>
    </source>
</evidence>
<dbReference type="GO" id="GO:0051539">
    <property type="term" value="F:4 iron, 4 sulfur cluster binding"/>
    <property type="evidence" value="ECO:0007669"/>
    <property type="project" value="UniProtKB-KW"/>
</dbReference>
<evidence type="ECO:0000256" key="11">
    <source>
        <dbReference type="ARBA" id="ARBA00023014"/>
    </source>
</evidence>
<reference evidence="17 18" key="1">
    <citation type="submission" date="2019-07" db="EMBL/GenBank/DDBJ databases">
        <title>The pathways for chlorine oxyanion respiration interact through the shared metabolite chlorate.</title>
        <authorList>
            <person name="Barnum T.P."/>
            <person name="Cheng Y."/>
            <person name="Hill K.A."/>
            <person name="Lucas L.N."/>
            <person name="Carlson H.K."/>
            <person name="Coates J.D."/>
        </authorList>
    </citation>
    <scope>NUCLEOTIDE SEQUENCE [LARGE SCALE GENOMIC DNA]</scope>
    <source>
        <strain evidence="17">BK-3</strain>
    </source>
</reference>
<feature type="binding site" evidence="14">
    <location>
        <position position="119"/>
    </location>
    <ligand>
        <name>[4Fe-4S] cluster</name>
        <dbReference type="ChEBI" id="CHEBI:49883"/>
        <note>4Fe-4S-S-AdoMet</note>
    </ligand>
</feature>
<dbReference type="Proteomes" id="UP000317355">
    <property type="component" value="Unassembled WGS sequence"/>
</dbReference>
<dbReference type="SFLD" id="SFLDG01070">
    <property type="entry name" value="PLP-dependent"/>
    <property type="match status" value="1"/>
</dbReference>
<evidence type="ECO:0000256" key="14">
    <source>
        <dbReference type="PIRSR" id="PIRSR004911-1"/>
    </source>
</evidence>
<dbReference type="InterPro" id="IPR007197">
    <property type="entry name" value="rSAM"/>
</dbReference>
<evidence type="ECO:0000256" key="6">
    <source>
        <dbReference type="ARBA" id="ARBA00022485"/>
    </source>
</evidence>
<comment type="cofactor">
    <cofactor evidence="3">
        <name>[4Fe-4S] cluster</name>
        <dbReference type="ChEBI" id="CHEBI:49883"/>
    </cofactor>
</comment>
<sequence>MIHRIEPVCQTPLWQQALAAAFTDVEEFLDYLELDSNLLPAARSSAMQFGLKVPREFAALITKGDPTDPLLRQVLPIAAEGETVEGFIADPVGDLDTAIVPGVLHKYHGRLLLIASGSCAVNCRYCFRKHFPYQETTVYRDRWQQALTYIARAEDIDEIILSGGDPLTLSDGRLAELVTRLNKMPHLKRLRIHTRLPVVIPSRLTDELVRWITSGHLKSVMVLHINHAKEITPALATALTRLSQAGVTLLNQSVLLKGVNDTLPALVDLSYTLFEAGVLPYYLHLLDKVAGAAHFEAGQKQAQQLQEALRNRLPGYLMPKWVREEPGLGAKQPVF</sequence>
<evidence type="ECO:0000259" key="16">
    <source>
        <dbReference type="PROSITE" id="PS51918"/>
    </source>
</evidence>
<dbReference type="InterPro" id="IPR022462">
    <property type="entry name" value="EpmB"/>
</dbReference>
<dbReference type="SFLD" id="SFLDF00314">
    <property type="entry name" value="L-lysine_2_3-aminomutase_(yjeK"/>
    <property type="match status" value="1"/>
</dbReference>
<dbReference type="SFLD" id="SFLDS00029">
    <property type="entry name" value="Radical_SAM"/>
    <property type="match status" value="1"/>
</dbReference>
<evidence type="ECO:0000256" key="7">
    <source>
        <dbReference type="ARBA" id="ARBA00022691"/>
    </source>
</evidence>
<evidence type="ECO:0000256" key="13">
    <source>
        <dbReference type="ARBA" id="ARBA00030756"/>
    </source>
</evidence>
<accession>A0A558D6L1</accession>
<evidence type="ECO:0000256" key="10">
    <source>
        <dbReference type="ARBA" id="ARBA00023004"/>
    </source>
</evidence>
<dbReference type="SUPFAM" id="SSF102114">
    <property type="entry name" value="Radical SAM enzymes"/>
    <property type="match status" value="1"/>
</dbReference>
<comment type="cofactor">
    <cofactor evidence="2 15">
        <name>pyridoxal 5'-phosphate</name>
        <dbReference type="ChEBI" id="CHEBI:597326"/>
    </cofactor>
</comment>
<keyword evidence="12" id="KW-0413">Isomerase</keyword>
<dbReference type="PANTHER" id="PTHR30538">
    <property type="entry name" value="LYSINE 2,3-AMINOMUTASE-RELATED"/>
    <property type="match status" value="1"/>
</dbReference>
<keyword evidence="8 14" id="KW-0479">Metal-binding</keyword>
<gene>
    <name evidence="17" type="primary">epmB</name>
    <name evidence="17" type="ORF">FHK82_07065</name>
</gene>
<dbReference type="PANTHER" id="PTHR30538:SF1">
    <property type="entry name" value="L-LYSINE 2,3-AMINOMUTASE"/>
    <property type="match status" value="1"/>
</dbReference>
<evidence type="ECO:0000256" key="1">
    <source>
        <dbReference type="ARBA" id="ARBA00001352"/>
    </source>
</evidence>
<dbReference type="Gene3D" id="3.20.20.70">
    <property type="entry name" value="Aldolase class I"/>
    <property type="match status" value="1"/>
</dbReference>
<comment type="caution">
    <text evidence="17">The sequence shown here is derived from an EMBL/GenBank/DDBJ whole genome shotgun (WGS) entry which is preliminary data.</text>
</comment>
<evidence type="ECO:0000256" key="4">
    <source>
        <dbReference type="ARBA" id="ARBA00008703"/>
    </source>
</evidence>
<evidence type="ECO:0000313" key="17">
    <source>
        <dbReference type="EMBL" id="TVT56652.1"/>
    </source>
</evidence>
<evidence type="ECO:0000256" key="8">
    <source>
        <dbReference type="ARBA" id="ARBA00022723"/>
    </source>
</evidence>
<keyword evidence="9 15" id="KW-0663">Pyridoxal phosphate</keyword>
<feature type="binding site" evidence="14">
    <location>
        <position position="123"/>
    </location>
    <ligand>
        <name>[4Fe-4S] cluster</name>
        <dbReference type="ChEBI" id="CHEBI:49883"/>
        <note>4Fe-4S-S-AdoMet</note>
    </ligand>
</feature>
<keyword evidence="11 14" id="KW-0411">Iron-sulfur</keyword>
<feature type="binding site" evidence="14">
    <location>
        <position position="126"/>
    </location>
    <ligand>
        <name>[4Fe-4S] cluster</name>
        <dbReference type="ChEBI" id="CHEBI:49883"/>
        <note>4Fe-4S-S-AdoMet</note>
    </ligand>
</feature>
<dbReference type="NCBIfam" id="TIGR03821">
    <property type="entry name" value="EFP_modif_epmB"/>
    <property type="match status" value="1"/>
</dbReference>
<dbReference type="InterPro" id="IPR003739">
    <property type="entry name" value="Lys_aminomutase/Glu_NH3_mut"/>
</dbReference>
<comment type="catalytic activity">
    <reaction evidence="1">
        <text>L-lysine = D-beta-lysine</text>
        <dbReference type="Rhea" id="RHEA:44148"/>
        <dbReference type="ChEBI" id="CHEBI:32551"/>
        <dbReference type="ChEBI" id="CHEBI:84138"/>
    </reaction>
</comment>
<dbReference type="CDD" id="cd01335">
    <property type="entry name" value="Radical_SAM"/>
    <property type="match status" value="1"/>
</dbReference>
<evidence type="ECO:0000256" key="5">
    <source>
        <dbReference type="ARBA" id="ARBA00022363"/>
    </source>
</evidence>
<dbReference type="Pfam" id="PF04055">
    <property type="entry name" value="Radical_SAM"/>
    <property type="match status" value="1"/>
</dbReference>
<dbReference type="GO" id="GO:0016853">
    <property type="term" value="F:isomerase activity"/>
    <property type="evidence" value="ECO:0007669"/>
    <property type="project" value="UniProtKB-KW"/>
</dbReference>
<dbReference type="NCBIfam" id="TIGR00238">
    <property type="entry name" value="KamA family radical SAM protein"/>
    <property type="match status" value="1"/>
</dbReference>
<dbReference type="EMBL" id="VMRY01000020">
    <property type="protein sequence ID" value="TVT56652.1"/>
    <property type="molecule type" value="Genomic_DNA"/>
</dbReference>
<dbReference type="PROSITE" id="PS51918">
    <property type="entry name" value="RADICAL_SAM"/>
    <property type="match status" value="1"/>
</dbReference>
<dbReference type="AlphaFoldDB" id="A0A558D6L1"/>
<evidence type="ECO:0000256" key="12">
    <source>
        <dbReference type="ARBA" id="ARBA00023235"/>
    </source>
</evidence>
<evidence type="ECO:0000256" key="3">
    <source>
        <dbReference type="ARBA" id="ARBA00001966"/>
    </source>
</evidence>
<evidence type="ECO:0000256" key="15">
    <source>
        <dbReference type="PIRSR" id="PIRSR603739-50"/>
    </source>
</evidence>
<feature type="domain" description="Radical SAM core" evidence="16">
    <location>
        <begin position="104"/>
        <end position="328"/>
    </location>
</feature>
<name>A0A558D6L1_9GAMM</name>
<dbReference type="InterPro" id="IPR058240">
    <property type="entry name" value="rSAM_sf"/>
</dbReference>
<evidence type="ECO:0000256" key="9">
    <source>
        <dbReference type="ARBA" id="ARBA00022898"/>
    </source>
</evidence>
<feature type="modified residue" description="N6-(pyridoxal phosphate)lysine" evidence="15">
    <location>
        <position position="331"/>
    </location>
</feature>
<proteinExistence type="inferred from homology"/>